<accession>A0A915MMX7</accession>
<evidence type="ECO:0000256" key="2">
    <source>
        <dbReference type="ARBA" id="ARBA00006058"/>
    </source>
</evidence>
<dbReference type="Proteomes" id="UP000887561">
    <property type="component" value="Unplaced"/>
</dbReference>
<proteinExistence type="inferred from homology"/>
<keyword evidence="4" id="KW-1133">Transmembrane helix</keyword>
<dbReference type="WBParaSite" id="scaffold4249_cov303.g7883">
    <property type="protein sequence ID" value="scaffold4249_cov303.g7883"/>
    <property type="gene ID" value="scaffold4249_cov303.g7883"/>
</dbReference>
<evidence type="ECO:0000313" key="7">
    <source>
        <dbReference type="Proteomes" id="UP000887561"/>
    </source>
</evidence>
<keyword evidence="5" id="KW-0472">Membrane</keyword>
<evidence type="ECO:0000256" key="4">
    <source>
        <dbReference type="ARBA" id="ARBA00022989"/>
    </source>
</evidence>
<evidence type="ECO:0000256" key="5">
    <source>
        <dbReference type="ARBA" id="ARBA00023136"/>
    </source>
</evidence>
<protein>
    <submittedName>
        <fullName evidence="8">Uncharacterized protein</fullName>
    </submittedName>
</protein>
<organism evidence="7 8">
    <name type="scientific">Meloidogyne javanica</name>
    <name type="common">Root-knot nematode worm</name>
    <dbReference type="NCBI Taxonomy" id="6303"/>
    <lineage>
        <taxon>Eukaryota</taxon>
        <taxon>Metazoa</taxon>
        <taxon>Ecdysozoa</taxon>
        <taxon>Nematoda</taxon>
        <taxon>Chromadorea</taxon>
        <taxon>Rhabditida</taxon>
        <taxon>Tylenchina</taxon>
        <taxon>Tylenchomorpha</taxon>
        <taxon>Tylenchoidea</taxon>
        <taxon>Meloidogynidae</taxon>
        <taxon>Meloidogyninae</taxon>
        <taxon>Meloidogyne</taxon>
        <taxon>Meloidogyne incognita group</taxon>
    </lineage>
</organism>
<name>A0A915MMX7_MELJA</name>
<comment type="similarity">
    <text evidence="2">Belongs to the prominin family.</text>
</comment>
<evidence type="ECO:0000313" key="8">
    <source>
        <dbReference type="WBParaSite" id="scaffold4249_cov303.g7883"/>
    </source>
</evidence>
<evidence type="ECO:0000256" key="3">
    <source>
        <dbReference type="ARBA" id="ARBA00022692"/>
    </source>
</evidence>
<keyword evidence="3" id="KW-0812">Transmembrane</keyword>
<sequence>EELRPDTVQVRALIENVCSRLKQFRSDVFALKIDSESLLKDVEKAQKELGSEQKLRQNLHSVALKVANEFADLVRQYGEHINNSMNNEVTSCAPLAEIASHTREAICDYALDPILRTTADGMTLNVRELLILLHGVEEDCIIVLMIC</sequence>
<evidence type="ECO:0000256" key="1">
    <source>
        <dbReference type="ARBA" id="ARBA00004141"/>
    </source>
</evidence>
<comment type="subcellular location">
    <subcellularLocation>
        <location evidence="1">Membrane</location>
        <topology evidence="1">Multi-pass membrane protein</topology>
    </subcellularLocation>
</comment>
<dbReference type="GO" id="GO:0016020">
    <property type="term" value="C:membrane"/>
    <property type="evidence" value="ECO:0007669"/>
    <property type="project" value="UniProtKB-SubCell"/>
</dbReference>
<reference evidence="8" key="1">
    <citation type="submission" date="2022-11" db="UniProtKB">
        <authorList>
            <consortium name="WormBaseParasite"/>
        </authorList>
    </citation>
    <scope>IDENTIFICATION</scope>
</reference>
<keyword evidence="6" id="KW-0325">Glycoprotein</keyword>
<evidence type="ECO:0000256" key="6">
    <source>
        <dbReference type="ARBA" id="ARBA00023180"/>
    </source>
</evidence>
<keyword evidence="7" id="KW-1185">Reference proteome</keyword>
<dbReference type="InterPro" id="IPR008795">
    <property type="entry name" value="Prominin"/>
</dbReference>
<dbReference type="Pfam" id="PF05478">
    <property type="entry name" value="Prominin"/>
    <property type="match status" value="1"/>
</dbReference>
<dbReference type="AlphaFoldDB" id="A0A915MMX7"/>